<dbReference type="InterPro" id="IPR013320">
    <property type="entry name" value="ConA-like_dom_sf"/>
</dbReference>
<keyword evidence="4" id="KW-1185">Reference proteome</keyword>
<feature type="domain" description="GH16" evidence="2">
    <location>
        <begin position="46"/>
        <end position="266"/>
    </location>
</feature>
<dbReference type="PROSITE" id="PS51762">
    <property type="entry name" value="GH16_2"/>
    <property type="match status" value="1"/>
</dbReference>
<dbReference type="GO" id="GO:0030246">
    <property type="term" value="F:carbohydrate binding"/>
    <property type="evidence" value="ECO:0007669"/>
    <property type="project" value="UniProtKB-KW"/>
</dbReference>
<dbReference type="PANTHER" id="PTHR38121:SF2">
    <property type="entry name" value="ACYLTRANSFERASE 3 DOMAIN-CONTAINING PROTEIN"/>
    <property type="match status" value="1"/>
</dbReference>
<gene>
    <name evidence="3" type="ORF">K493DRAFT_300508</name>
</gene>
<dbReference type="InParanoid" id="A0A1Y1YHB0"/>
<name>A0A1Y1YHB0_9FUNG</name>
<sequence>MYSSLLILSSLATFSLLPNVSAEKVNCDCGFYQEDTKNVWANAQHVTWSNYTGNINKDKTYLVASYKVPSKFENTVDRVYSTDNVKTDANGLELVVTPQNGDTPLRGGSVSTSRKDILYGSFRAVMKIPMQAGTVSAFYFYESDEAELDIELLSYIRNPSQVYWAIHPSIKRPDGSADPLTHGTVNLDVDTAADYHEYRFDWSPGKADFYFDGQFYNTYNTNIPSVPGKMIFNHWSDGNPNFSKGPPTETATLSIRSHSFFFNTSGNNALPCQNLKQACSVSDVLSGRIEPEIKSMASKSLYLLPLLPLLGGFLALSF</sequence>
<dbReference type="Proteomes" id="UP000193498">
    <property type="component" value="Unassembled WGS sequence"/>
</dbReference>
<feature type="chain" id="PRO_5012485900" evidence="1">
    <location>
        <begin position="23"/>
        <end position="318"/>
    </location>
</feature>
<dbReference type="InterPro" id="IPR000757">
    <property type="entry name" value="Beta-glucanase-like"/>
</dbReference>
<keyword evidence="1" id="KW-0732">Signal</keyword>
<comment type="caution">
    <text evidence="3">The sequence shown here is derived from an EMBL/GenBank/DDBJ whole genome shotgun (WGS) entry which is preliminary data.</text>
</comment>
<protein>
    <submittedName>
        <fullName evidence="3">Concanavalin A-like lectin/glucanase</fullName>
    </submittedName>
</protein>
<dbReference type="GO" id="GO:0004553">
    <property type="term" value="F:hydrolase activity, hydrolyzing O-glycosyl compounds"/>
    <property type="evidence" value="ECO:0007669"/>
    <property type="project" value="InterPro"/>
</dbReference>
<keyword evidence="3" id="KW-0430">Lectin</keyword>
<dbReference type="SUPFAM" id="SSF49899">
    <property type="entry name" value="Concanavalin A-like lectins/glucanases"/>
    <property type="match status" value="1"/>
</dbReference>
<dbReference type="CDD" id="cd00413">
    <property type="entry name" value="Glyco_hydrolase_16"/>
    <property type="match status" value="1"/>
</dbReference>
<dbReference type="EMBL" id="MCFE01000135">
    <property type="protein sequence ID" value="ORX97338.1"/>
    <property type="molecule type" value="Genomic_DNA"/>
</dbReference>
<evidence type="ECO:0000259" key="2">
    <source>
        <dbReference type="PROSITE" id="PS51762"/>
    </source>
</evidence>
<proteinExistence type="predicted"/>
<feature type="signal peptide" evidence="1">
    <location>
        <begin position="1"/>
        <end position="22"/>
    </location>
</feature>
<dbReference type="PANTHER" id="PTHR38121">
    <property type="entry name" value="GH16 DOMAIN-CONTAINING PROTEIN"/>
    <property type="match status" value="1"/>
</dbReference>
<dbReference type="OrthoDB" id="25131at2759"/>
<dbReference type="Gene3D" id="2.60.120.200">
    <property type="match status" value="1"/>
</dbReference>
<evidence type="ECO:0000313" key="4">
    <source>
        <dbReference type="Proteomes" id="UP000193498"/>
    </source>
</evidence>
<accession>A0A1Y1YHB0</accession>
<evidence type="ECO:0000313" key="3">
    <source>
        <dbReference type="EMBL" id="ORX97338.1"/>
    </source>
</evidence>
<dbReference type="STRING" id="1314790.A0A1Y1YHB0"/>
<organism evidence="3 4">
    <name type="scientific">Basidiobolus meristosporus CBS 931.73</name>
    <dbReference type="NCBI Taxonomy" id="1314790"/>
    <lineage>
        <taxon>Eukaryota</taxon>
        <taxon>Fungi</taxon>
        <taxon>Fungi incertae sedis</taxon>
        <taxon>Zoopagomycota</taxon>
        <taxon>Entomophthoromycotina</taxon>
        <taxon>Basidiobolomycetes</taxon>
        <taxon>Basidiobolales</taxon>
        <taxon>Basidiobolaceae</taxon>
        <taxon>Basidiobolus</taxon>
    </lineage>
</organism>
<dbReference type="GO" id="GO:0005975">
    <property type="term" value="P:carbohydrate metabolic process"/>
    <property type="evidence" value="ECO:0007669"/>
    <property type="project" value="InterPro"/>
</dbReference>
<reference evidence="3 4" key="1">
    <citation type="submission" date="2016-07" db="EMBL/GenBank/DDBJ databases">
        <title>Pervasive Adenine N6-methylation of Active Genes in Fungi.</title>
        <authorList>
            <consortium name="DOE Joint Genome Institute"/>
            <person name="Mondo S.J."/>
            <person name="Dannebaum R.O."/>
            <person name="Kuo R.C."/>
            <person name="Labutti K."/>
            <person name="Haridas S."/>
            <person name="Kuo A."/>
            <person name="Salamov A."/>
            <person name="Ahrendt S.R."/>
            <person name="Lipzen A."/>
            <person name="Sullivan W."/>
            <person name="Andreopoulos W.B."/>
            <person name="Clum A."/>
            <person name="Lindquist E."/>
            <person name="Daum C."/>
            <person name="Ramamoorthy G.K."/>
            <person name="Gryganskyi A."/>
            <person name="Culley D."/>
            <person name="Magnuson J.K."/>
            <person name="James T.Y."/>
            <person name="O'Malley M.A."/>
            <person name="Stajich J.E."/>
            <person name="Spatafora J.W."/>
            <person name="Visel A."/>
            <person name="Grigoriev I.V."/>
        </authorList>
    </citation>
    <scope>NUCLEOTIDE SEQUENCE [LARGE SCALE GENOMIC DNA]</scope>
    <source>
        <strain evidence="3 4">CBS 931.73</strain>
    </source>
</reference>
<dbReference type="Pfam" id="PF00722">
    <property type="entry name" value="Glyco_hydro_16"/>
    <property type="match status" value="1"/>
</dbReference>
<dbReference type="AlphaFoldDB" id="A0A1Y1YHB0"/>
<evidence type="ECO:0000256" key="1">
    <source>
        <dbReference type="SAM" id="SignalP"/>
    </source>
</evidence>